<reference evidence="11" key="1">
    <citation type="submission" date="2021-01" db="EMBL/GenBank/DDBJ databases">
        <authorList>
            <person name="Corre E."/>
            <person name="Pelletier E."/>
            <person name="Niang G."/>
            <person name="Scheremetjew M."/>
            <person name="Finn R."/>
            <person name="Kale V."/>
            <person name="Holt S."/>
            <person name="Cochrane G."/>
            <person name="Meng A."/>
            <person name="Brown T."/>
            <person name="Cohen L."/>
        </authorList>
    </citation>
    <scope>NUCLEOTIDE SEQUENCE</scope>
    <source>
        <strain evidence="11">10249 10 AB</strain>
    </source>
</reference>
<keyword evidence="6 10" id="KW-0472">Membrane</keyword>
<evidence type="ECO:0008006" key="12">
    <source>
        <dbReference type="Google" id="ProtNLM"/>
    </source>
</evidence>
<comment type="subcellular location">
    <subcellularLocation>
        <location evidence="2">Cell membrane</location>
        <topology evidence="2">Multi-pass membrane protein</topology>
    </subcellularLocation>
</comment>
<evidence type="ECO:0000256" key="1">
    <source>
        <dbReference type="ARBA" id="ARBA00002598"/>
    </source>
</evidence>
<evidence type="ECO:0000256" key="8">
    <source>
        <dbReference type="ARBA" id="ARBA00035585"/>
    </source>
</evidence>
<dbReference type="GO" id="GO:1903425">
    <property type="term" value="F:fluoride transmembrane transporter activity"/>
    <property type="evidence" value="ECO:0007669"/>
    <property type="project" value="TreeGrafter"/>
</dbReference>
<proteinExistence type="inferred from homology"/>
<gene>
    <name evidence="11" type="ORF">PAUS00366_LOCUS22659</name>
</gene>
<accession>A0A7S4AX49</accession>
<dbReference type="PANTHER" id="PTHR28259:SF1">
    <property type="entry name" value="FLUORIDE EXPORT PROTEIN 1-RELATED"/>
    <property type="match status" value="1"/>
</dbReference>
<evidence type="ECO:0000256" key="10">
    <source>
        <dbReference type="SAM" id="Phobius"/>
    </source>
</evidence>
<evidence type="ECO:0000313" key="11">
    <source>
        <dbReference type="EMBL" id="CAE0729874.1"/>
    </source>
</evidence>
<feature type="transmembrane region" description="Helical" evidence="10">
    <location>
        <begin position="618"/>
        <end position="640"/>
    </location>
</feature>
<feature type="transmembrane region" description="Helical" evidence="10">
    <location>
        <begin position="652"/>
        <end position="672"/>
    </location>
</feature>
<comment type="similarity">
    <text evidence="7">Belongs to the fluoride channel Fluc/FEX (TC 1.A.43) family.</text>
</comment>
<evidence type="ECO:0000256" key="2">
    <source>
        <dbReference type="ARBA" id="ARBA00004651"/>
    </source>
</evidence>
<dbReference type="EMBL" id="HBIX01034669">
    <property type="protein sequence ID" value="CAE0729874.1"/>
    <property type="molecule type" value="Transcribed_RNA"/>
</dbReference>
<comment type="catalytic activity">
    <reaction evidence="8">
        <text>fluoride(in) = fluoride(out)</text>
        <dbReference type="Rhea" id="RHEA:76159"/>
        <dbReference type="ChEBI" id="CHEBI:17051"/>
    </reaction>
    <physiologicalReaction direction="left-to-right" evidence="8">
        <dbReference type="Rhea" id="RHEA:76160"/>
    </physiologicalReaction>
</comment>
<feature type="transmembrane region" description="Helical" evidence="10">
    <location>
        <begin position="204"/>
        <end position="229"/>
    </location>
</feature>
<keyword evidence="4 10" id="KW-0812">Transmembrane</keyword>
<sequence length="713" mass="78579">MNSNNHINANEADPNKAAVASARGTPIDYAASALSSPSDEQKEISRGLTATSSIPSNQQRHQQHEQHQHHDQRQRQHQQQQKEIVEGYHSVPVSGNAQNVGFGNLKSKGSAFTPSIKAKISNNNSNNNVDTENNLQTNSKQSACSSFVTAMEQEQHQAFDDYYSTYTRDSVEFSSKLIRAASSVTTVVWRTVVRGDSPASRQKIFVQACYLGVAAIFGTLVRLVLAQIFGQACSNPDSVGWIADEAVLCVTSNGQTTQNEGIIFADLPANLLGSFIMGLLQDGATLGLAINLPVAFVHPSHIFQSYDIWHLALKTGFCGSLTTFSAWNSEMVVLMVGHHEAMPNRHSMVWRALFGYVIGMETAIGSYVFGRTVACWLHKWINPELAKEQKEMSIRERQHGIAINRELPVVERRYLHGLFEKNGVSHNSTSSLPPTSTLTCEELAPLYNWRESTREARRIESGLSTALVELETALIVRKEVLTQEQRDMVVYHGWDIDGLQEWLSERHGRTELAASLQSSSSSSLPSSHLTAAGVSKTFGIDDTVWYAAPAAGLLLTVCLVILLNLITYWDAQTSYENTYRTMAYSMLFAPPGALLRWKLSVLNGKLCDYVSGFQSMSWLPIGTLAANVLGAMVSISMIGWEYNLEIAGSGGFWRIATVRAIKIGFSGCLSTVSTFVSEVHKLTQIRQDRGYKYILITLILSAIAGMVLFVIIV</sequence>
<evidence type="ECO:0000256" key="5">
    <source>
        <dbReference type="ARBA" id="ARBA00022989"/>
    </source>
</evidence>
<keyword evidence="5 10" id="KW-1133">Transmembrane helix</keyword>
<feature type="compositionally biased region" description="Basic and acidic residues" evidence="9">
    <location>
        <begin position="62"/>
        <end position="74"/>
    </location>
</feature>
<name>A0A7S4AX49_9STRA</name>
<dbReference type="InterPro" id="IPR003691">
    <property type="entry name" value="FluC"/>
</dbReference>
<dbReference type="Pfam" id="PF02537">
    <property type="entry name" value="CRCB"/>
    <property type="match status" value="2"/>
</dbReference>
<evidence type="ECO:0000256" key="4">
    <source>
        <dbReference type="ARBA" id="ARBA00022692"/>
    </source>
</evidence>
<feature type="region of interest" description="Disordered" evidence="9">
    <location>
        <begin position="1"/>
        <end position="83"/>
    </location>
</feature>
<protein>
    <recommendedName>
        <fullName evidence="12">Fluoride ion transporter CrcB</fullName>
    </recommendedName>
</protein>
<evidence type="ECO:0000256" key="3">
    <source>
        <dbReference type="ARBA" id="ARBA00022475"/>
    </source>
</evidence>
<feature type="transmembrane region" description="Helical" evidence="10">
    <location>
        <begin position="544"/>
        <end position="569"/>
    </location>
</feature>
<comment type="function">
    <text evidence="1">Fluoride channel required for the rapid expulsion of cytoplasmic fluoride.</text>
</comment>
<evidence type="ECO:0000256" key="7">
    <source>
        <dbReference type="ARBA" id="ARBA00035120"/>
    </source>
</evidence>
<keyword evidence="3" id="KW-1003">Cell membrane</keyword>
<dbReference type="AlphaFoldDB" id="A0A7S4AX49"/>
<dbReference type="GO" id="GO:0005886">
    <property type="term" value="C:plasma membrane"/>
    <property type="evidence" value="ECO:0007669"/>
    <property type="project" value="UniProtKB-SubCell"/>
</dbReference>
<organism evidence="11">
    <name type="scientific">Pseudo-nitzschia australis</name>
    <dbReference type="NCBI Taxonomy" id="44445"/>
    <lineage>
        <taxon>Eukaryota</taxon>
        <taxon>Sar</taxon>
        <taxon>Stramenopiles</taxon>
        <taxon>Ochrophyta</taxon>
        <taxon>Bacillariophyta</taxon>
        <taxon>Bacillariophyceae</taxon>
        <taxon>Bacillariophycidae</taxon>
        <taxon>Bacillariales</taxon>
        <taxon>Bacillariaceae</taxon>
        <taxon>Pseudo-nitzschia</taxon>
    </lineage>
</organism>
<feature type="transmembrane region" description="Helical" evidence="10">
    <location>
        <begin position="693"/>
        <end position="712"/>
    </location>
</feature>
<feature type="compositionally biased region" description="Polar residues" evidence="9">
    <location>
        <begin position="48"/>
        <end position="57"/>
    </location>
</feature>
<dbReference type="PANTHER" id="PTHR28259">
    <property type="entry name" value="FLUORIDE EXPORT PROTEIN 1-RELATED"/>
    <property type="match status" value="1"/>
</dbReference>
<evidence type="ECO:0000256" key="6">
    <source>
        <dbReference type="ARBA" id="ARBA00023136"/>
    </source>
</evidence>
<evidence type="ECO:0000256" key="9">
    <source>
        <dbReference type="SAM" id="MobiDB-lite"/>
    </source>
</evidence>